<protein>
    <recommendedName>
        <fullName evidence="3">F-box domain-containing protein</fullName>
    </recommendedName>
</protein>
<accession>A0AAD2HH22</accession>
<dbReference type="Proteomes" id="UP001295794">
    <property type="component" value="Unassembled WGS sequence"/>
</dbReference>
<comment type="caution">
    <text evidence="1">The sequence shown here is derived from an EMBL/GenBank/DDBJ whole genome shotgun (WGS) entry which is preliminary data.</text>
</comment>
<dbReference type="EMBL" id="CAVNYO010000403">
    <property type="protein sequence ID" value="CAK5274758.1"/>
    <property type="molecule type" value="Genomic_DNA"/>
</dbReference>
<dbReference type="Gene3D" id="3.80.10.10">
    <property type="entry name" value="Ribonuclease Inhibitor"/>
    <property type="match status" value="1"/>
</dbReference>
<dbReference type="InterPro" id="IPR032675">
    <property type="entry name" value="LRR_dom_sf"/>
</dbReference>
<reference evidence="1" key="1">
    <citation type="submission" date="2023-11" db="EMBL/GenBank/DDBJ databases">
        <authorList>
            <person name="De Vega J J."/>
            <person name="De Vega J J."/>
        </authorList>
    </citation>
    <scope>NUCLEOTIDE SEQUENCE</scope>
</reference>
<sequence>MHQCLLIPETVQLICAHFRPTNKHLPTLDAANTSTLAALAQTCRYFANPALDALWVKQIALTPLLCCLPGDCFAIDLDEAGVSHGRWARPIFAGDWSRLDFYAARVRVLNLDESSDAAFSAASANFFNQLAAGAPSGGLFPKLRVLYSRKYPHVASCLRMFLAPTLRTLRVDAKTEREHRLMMTHLSTLPSAAPQLTSLLVYTGEKIFPRPPHCDAAVSSILRRMHSLEKVTMGCPDIASLQHIGRLDSLRTLSVVDLPVEFQAVEKSKGAKLFPRLLELVIRRGDILTALAFLRLSTHAPYRRISITTAGVVSNPELERLFAAVASACRPTSLRTLVLHAAGSDGSARLGASAIRPLLAFRNLAHVELLSSAGWALDGDAVRELACAWPLLRTLSLETTAMPGGAAPCLSSLEHLAAHCPHLASLKITVDATVAVPDVLPCAKRVRQTRLAALHVQNSDIADALAVTRYLSRLFPALQDIKTHRDGKDNSVRDNPNQLTRDMITQHWRWKDVERMLPHFAATRREESQYAMERL</sequence>
<organism evidence="1 2">
    <name type="scientific">Mycena citricolor</name>
    <dbReference type="NCBI Taxonomy" id="2018698"/>
    <lineage>
        <taxon>Eukaryota</taxon>
        <taxon>Fungi</taxon>
        <taxon>Dikarya</taxon>
        <taxon>Basidiomycota</taxon>
        <taxon>Agaricomycotina</taxon>
        <taxon>Agaricomycetes</taxon>
        <taxon>Agaricomycetidae</taxon>
        <taxon>Agaricales</taxon>
        <taxon>Marasmiineae</taxon>
        <taxon>Mycenaceae</taxon>
        <taxon>Mycena</taxon>
    </lineage>
</organism>
<evidence type="ECO:0008006" key="3">
    <source>
        <dbReference type="Google" id="ProtNLM"/>
    </source>
</evidence>
<evidence type="ECO:0000313" key="1">
    <source>
        <dbReference type="EMBL" id="CAK5274758.1"/>
    </source>
</evidence>
<name>A0AAD2HH22_9AGAR</name>
<evidence type="ECO:0000313" key="2">
    <source>
        <dbReference type="Proteomes" id="UP001295794"/>
    </source>
</evidence>
<keyword evidence="2" id="KW-1185">Reference proteome</keyword>
<dbReference type="AlphaFoldDB" id="A0AAD2HH22"/>
<proteinExistence type="predicted"/>
<gene>
    <name evidence="1" type="ORF">MYCIT1_LOCUS22055</name>
</gene>